<dbReference type="InterPro" id="IPR058923">
    <property type="entry name" value="RCC1-like_dom"/>
</dbReference>
<dbReference type="Pfam" id="PF25390">
    <property type="entry name" value="WD40_RLD"/>
    <property type="match status" value="1"/>
</dbReference>
<sequence>MEIQGTRKLGVRMWGYLPASSPQRSPIVVPTKVSPASPDDGWRAVCSGGCGFALALSESGKLHTWGSTDDLGQCYHISGKHQEHPEPFPLQTPPAIFAAAGWAHCAVVTETGEVYTWGWKECVPSDKNCVEQGVSGDPYDYQGRTEELKHVEPDLDSSPGHSPEARLDSSKKRKVSTDEAGSPDSPGAGVDEAVVAPLCCVPMPAKVILVATGGRHTLALTGKFFHTGQVWSWGYGGEGQLGLGTRMRTVSSPQPIPLEPSTYWLRKGNRAGAVKPPGSYIVGIACGGRHSAILTDGGAVLTFGWGLYGQCGQGSTEDELSPNYVSSLGGLHVTAIASGLWHTLCITDTGEVYAFGGNQFGQLGVGGDHSETLPKLVEAAVLEDECAKSVSCGARHSAITTEKGKVFCWGWNKYGQLGLGDTGDRDTPHEVPLEHRAVNVACGWWHTLALTDQP</sequence>
<dbReference type="InterPro" id="IPR051210">
    <property type="entry name" value="Ub_ligase/GEF_domain"/>
</dbReference>
<dbReference type="Gene3D" id="2.130.10.30">
    <property type="entry name" value="Regulator of chromosome condensation 1/beta-lactamase-inhibitor protein II"/>
    <property type="match status" value="3"/>
</dbReference>
<dbReference type="FunCoup" id="D8S4I6">
    <property type="interactions" value="701"/>
</dbReference>
<dbReference type="HOGENOM" id="CLU_036437_0_0_1"/>
<dbReference type="Pfam" id="PF13540">
    <property type="entry name" value="RCC1_2"/>
    <property type="match status" value="1"/>
</dbReference>
<keyword evidence="6" id="KW-1185">Reference proteome</keyword>
<dbReference type="OMA" id="AKVFCWG"/>
<name>D8S4I6_SELML</name>
<dbReference type="PANTHER" id="PTHR22870:SF382">
    <property type="entry name" value="REGULATOR OF CHROMOSOME CONDENSATION (RCC1) FAMILY PROTEIN"/>
    <property type="match status" value="1"/>
</dbReference>
<keyword evidence="1" id="KW-0677">Repeat</keyword>
<feature type="repeat" description="RCC1" evidence="2">
    <location>
        <begin position="228"/>
        <end position="297"/>
    </location>
</feature>
<accession>D8S4I6</accession>
<dbReference type="SUPFAM" id="SSF50985">
    <property type="entry name" value="RCC1/BLIP-II"/>
    <property type="match status" value="2"/>
</dbReference>
<evidence type="ECO:0000256" key="2">
    <source>
        <dbReference type="PROSITE-ProRule" id="PRU00235"/>
    </source>
</evidence>
<feature type="repeat" description="RCC1" evidence="2">
    <location>
        <begin position="298"/>
        <end position="349"/>
    </location>
</feature>
<dbReference type="PROSITE" id="PS00626">
    <property type="entry name" value="RCC1_2"/>
    <property type="match status" value="1"/>
</dbReference>
<dbReference type="PANTHER" id="PTHR22870">
    <property type="entry name" value="REGULATOR OF CHROMOSOME CONDENSATION"/>
    <property type="match status" value="1"/>
</dbReference>
<gene>
    <name evidence="5" type="ORF">SELMODRAFT_108548</name>
</gene>
<proteinExistence type="predicted"/>
<dbReference type="InterPro" id="IPR000408">
    <property type="entry name" value="Reg_chr_condens"/>
</dbReference>
<dbReference type="PRINTS" id="PR00633">
    <property type="entry name" value="RCCNDNSATION"/>
</dbReference>
<evidence type="ECO:0000313" key="6">
    <source>
        <dbReference type="Proteomes" id="UP000001514"/>
    </source>
</evidence>
<feature type="repeat" description="RCC1" evidence="2">
    <location>
        <begin position="350"/>
        <end position="403"/>
    </location>
</feature>
<feature type="repeat" description="RCC1" evidence="2">
    <location>
        <begin position="60"/>
        <end position="111"/>
    </location>
</feature>
<protein>
    <recommendedName>
        <fullName evidence="4">RCC1-like domain-containing protein</fullName>
    </recommendedName>
</protein>
<evidence type="ECO:0000259" key="4">
    <source>
        <dbReference type="Pfam" id="PF25390"/>
    </source>
</evidence>
<reference evidence="5 6" key="1">
    <citation type="journal article" date="2011" name="Science">
        <title>The Selaginella genome identifies genetic changes associated with the evolution of vascular plants.</title>
        <authorList>
            <person name="Banks J.A."/>
            <person name="Nishiyama T."/>
            <person name="Hasebe M."/>
            <person name="Bowman J.L."/>
            <person name="Gribskov M."/>
            <person name="dePamphilis C."/>
            <person name="Albert V.A."/>
            <person name="Aono N."/>
            <person name="Aoyama T."/>
            <person name="Ambrose B.A."/>
            <person name="Ashton N.W."/>
            <person name="Axtell M.J."/>
            <person name="Barker E."/>
            <person name="Barker M.S."/>
            <person name="Bennetzen J.L."/>
            <person name="Bonawitz N.D."/>
            <person name="Chapple C."/>
            <person name="Cheng C."/>
            <person name="Correa L.G."/>
            <person name="Dacre M."/>
            <person name="DeBarry J."/>
            <person name="Dreyer I."/>
            <person name="Elias M."/>
            <person name="Engstrom E.M."/>
            <person name="Estelle M."/>
            <person name="Feng L."/>
            <person name="Finet C."/>
            <person name="Floyd S.K."/>
            <person name="Frommer W.B."/>
            <person name="Fujita T."/>
            <person name="Gramzow L."/>
            <person name="Gutensohn M."/>
            <person name="Harholt J."/>
            <person name="Hattori M."/>
            <person name="Heyl A."/>
            <person name="Hirai T."/>
            <person name="Hiwatashi Y."/>
            <person name="Ishikawa M."/>
            <person name="Iwata M."/>
            <person name="Karol K.G."/>
            <person name="Koehler B."/>
            <person name="Kolukisaoglu U."/>
            <person name="Kubo M."/>
            <person name="Kurata T."/>
            <person name="Lalonde S."/>
            <person name="Li K."/>
            <person name="Li Y."/>
            <person name="Litt A."/>
            <person name="Lyons E."/>
            <person name="Manning G."/>
            <person name="Maruyama T."/>
            <person name="Michael T.P."/>
            <person name="Mikami K."/>
            <person name="Miyazaki S."/>
            <person name="Morinaga S."/>
            <person name="Murata T."/>
            <person name="Mueller-Roeber B."/>
            <person name="Nelson D.R."/>
            <person name="Obara M."/>
            <person name="Oguri Y."/>
            <person name="Olmstead R.G."/>
            <person name="Onodera N."/>
            <person name="Petersen B.L."/>
            <person name="Pils B."/>
            <person name="Prigge M."/>
            <person name="Rensing S.A."/>
            <person name="Riano-Pachon D.M."/>
            <person name="Roberts A.W."/>
            <person name="Sato Y."/>
            <person name="Scheller H.V."/>
            <person name="Schulz B."/>
            <person name="Schulz C."/>
            <person name="Shakirov E.V."/>
            <person name="Shibagaki N."/>
            <person name="Shinohara N."/>
            <person name="Shippen D.E."/>
            <person name="Soerensen I."/>
            <person name="Sotooka R."/>
            <person name="Sugimoto N."/>
            <person name="Sugita M."/>
            <person name="Sumikawa N."/>
            <person name="Tanurdzic M."/>
            <person name="Theissen G."/>
            <person name="Ulvskov P."/>
            <person name="Wakazuki S."/>
            <person name="Weng J.K."/>
            <person name="Willats W.W."/>
            <person name="Wipf D."/>
            <person name="Wolf P.G."/>
            <person name="Yang L."/>
            <person name="Zimmer A.D."/>
            <person name="Zhu Q."/>
            <person name="Mitros T."/>
            <person name="Hellsten U."/>
            <person name="Loque D."/>
            <person name="Otillar R."/>
            <person name="Salamov A."/>
            <person name="Schmutz J."/>
            <person name="Shapiro H."/>
            <person name="Lindquist E."/>
            <person name="Lucas S."/>
            <person name="Rokhsar D."/>
            <person name="Grigoriev I.V."/>
        </authorList>
    </citation>
    <scope>NUCLEOTIDE SEQUENCE [LARGE SCALE GENOMIC DNA]</scope>
</reference>
<dbReference type="AlphaFoldDB" id="D8S4I6"/>
<dbReference type="Gramene" id="EFJ20945">
    <property type="protein sequence ID" value="EFJ20945"/>
    <property type="gene ID" value="SELMODRAFT_108548"/>
</dbReference>
<organism evidence="6">
    <name type="scientific">Selaginella moellendorffii</name>
    <name type="common">Spikemoss</name>
    <dbReference type="NCBI Taxonomy" id="88036"/>
    <lineage>
        <taxon>Eukaryota</taxon>
        <taxon>Viridiplantae</taxon>
        <taxon>Streptophyta</taxon>
        <taxon>Embryophyta</taxon>
        <taxon>Tracheophyta</taxon>
        <taxon>Lycopodiopsida</taxon>
        <taxon>Selaginellales</taxon>
        <taxon>Selaginellaceae</taxon>
        <taxon>Selaginella</taxon>
    </lineage>
</organism>
<dbReference type="InParanoid" id="D8S4I6"/>
<evidence type="ECO:0000256" key="3">
    <source>
        <dbReference type="SAM" id="MobiDB-lite"/>
    </source>
</evidence>
<dbReference type="STRING" id="88036.D8S4I6"/>
<feature type="domain" description="RCC1-like" evidence="4">
    <location>
        <begin position="203"/>
        <end position="453"/>
    </location>
</feature>
<feature type="region of interest" description="Disordered" evidence="3">
    <location>
        <begin position="151"/>
        <end position="188"/>
    </location>
</feature>
<dbReference type="eggNOG" id="KOG1426">
    <property type="taxonomic scope" value="Eukaryota"/>
</dbReference>
<evidence type="ECO:0000256" key="1">
    <source>
        <dbReference type="ARBA" id="ARBA00022737"/>
    </source>
</evidence>
<dbReference type="PROSITE" id="PS50012">
    <property type="entry name" value="RCC1_3"/>
    <property type="match status" value="5"/>
</dbReference>
<dbReference type="KEGG" id="smo:SELMODRAFT_108548"/>
<feature type="repeat" description="RCC1" evidence="2">
    <location>
        <begin position="404"/>
        <end position="453"/>
    </location>
</feature>
<dbReference type="EMBL" id="GL377601">
    <property type="protein sequence ID" value="EFJ20945.1"/>
    <property type="molecule type" value="Genomic_DNA"/>
</dbReference>
<dbReference type="Proteomes" id="UP000001514">
    <property type="component" value="Unassembled WGS sequence"/>
</dbReference>
<evidence type="ECO:0000313" key="5">
    <source>
        <dbReference type="EMBL" id="EFJ20945.1"/>
    </source>
</evidence>
<dbReference type="InterPro" id="IPR009091">
    <property type="entry name" value="RCC1/BLIP-II"/>
</dbReference>